<proteinExistence type="predicted"/>
<organism evidence="2 3">
    <name type="scientific">Pseudomonas benzenivorans</name>
    <dbReference type="NCBI Taxonomy" id="556533"/>
    <lineage>
        <taxon>Bacteria</taxon>
        <taxon>Pseudomonadati</taxon>
        <taxon>Pseudomonadota</taxon>
        <taxon>Gammaproteobacteria</taxon>
        <taxon>Pseudomonadales</taxon>
        <taxon>Pseudomonadaceae</taxon>
        <taxon>Pseudomonas</taxon>
    </lineage>
</organism>
<evidence type="ECO:0000256" key="1">
    <source>
        <dbReference type="SAM" id="SignalP"/>
    </source>
</evidence>
<sequence length="74" mass="7833">MKLEIARGLFLAAALAVASLAAAAWQEPTPEVLTHNGLGYCPLPPKPQPAAEVRPDHDLLLFLFSMSQGLGPRG</sequence>
<evidence type="ECO:0000313" key="3">
    <source>
        <dbReference type="Proteomes" id="UP001059672"/>
    </source>
</evidence>
<keyword evidence="3" id="KW-1185">Reference proteome</keyword>
<evidence type="ECO:0000313" key="2">
    <source>
        <dbReference type="EMBL" id="UTW09947.1"/>
    </source>
</evidence>
<keyword evidence="1" id="KW-0732">Signal</keyword>
<feature type="signal peptide" evidence="1">
    <location>
        <begin position="1"/>
        <end position="23"/>
    </location>
</feature>
<name>A0ABY5HF40_9PSED</name>
<feature type="chain" id="PRO_5045779071" evidence="1">
    <location>
        <begin position="24"/>
        <end position="74"/>
    </location>
</feature>
<dbReference type="EMBL" id="CP073346">
    <property type="protein sequence ID" value="UTW09947.1"/>
    <property type="molecule type" value="Genomic_DNA"/>
</dbReference>
<dbReference type="RefSeq" id="WP_255840554.1">
    <property type="nucleotide sequence ID" value="NZ_CP073346.1"/>
</dbReference>
<dbReference type="Proteomes" id="UP001059672">
    <property type="component" value="Chromosome"/>
</dbReference>
<protein>
    <submittedName>
        <fullName evidence="2">Uncharacterized protein</fullName>
    </submittedName>
</protein>
<gene>
    <name evidence="2" type="ORF">KDW96_16970</name>
</gene>
<reference evidence="2" key="1">
    <citation type="submission" date="2021-04" db="EMBL/GenBank/DDBJ databases">
        <title>Oceanospirillales bacteria with DddD are important DMSP degraders in coastal seawater.</title>
        <authorList>
            <person name="Liu J."/>
        </authorList>
    </citation>
    <scope>NUCLEOTIDE SEQUENCE</scope>
    <source>
        <strain evidence="2">D13-4</strain>
    </source>
</reference>
<accession>A0ABY5HF40</accession>